<evidence type="ECO:0000256" key="1">
    <source>
        <dbReference type="SAM" id="SignalP"/>
    </source>
</evidence>
<accession>A0A6I6MK26</accession>
<sequence length="248" mass="26230">MIRRTLVVPLLLALGACASTPTSSLGAFAERSANNSFEPFDRGVEPPDTLVLPVSHDQQTSMAACGAHVMSSVINYWEGEGTVTGHALFEATPPADTRAGYSMAELMTLARAHGLTTSAVRLTDADIIRELEAGRPVLVPVRVPSIFIQPWQLPGANVPVLGLPAAVVTSRVGAIAEFTGATLVNHYVLIVGYEDETFVAVEPVMGFRTIAFERLDRYREPFGNAALVFSGSRPRPASGAAGQTAPTG</sequence>
<dbReference type="KEGG" id="tsv:DSM104635_00266"/>
<dbReference type="InterPro" id="IPR039564">
    <property type="entry name" value="Peptidase_C39-like"/>
</dbReference>
<keyword evidence="1" id="KW-0732">Signal</keyword>
<gene>
    <name evidence="3" type="ORF">DSM104635_00266</name>
</gene>
<evidence type="ECO:0000259" key="2">
    <source>
        <dbReference type="Pfam" id="PF13529"/>
    </source>
</evidence>
<proteinExistence type="predicted"/>
<name>A0A6I6MK26_9CAUL</name>
<keyword evidence="4" id="KW-1185">Reference proteome</keyword>
<protein>
    <recommendedName>
        <fullName evidence="2">Peptidase C39-like domain-containing protein</fullName>
    </recommendedName>
</protein>
<evidence type="ECO:0000313" key="4">
    <source>
        <dbReference type="Proteomes" id="UP000431269"/>
    </source>
</evidence>
<dbReference type="Gene3D" id="3.90.70.10">
    <property type="entry name" value="Cysteine proteinases"/>
    <property type="match status" value="1"/>
</dbReference>
<feature type="chain" id="PRO_5026167484" description="Peptidase C39-like domain-containing protein" evidence="1">
    <location>
        <begin position="19"/>
        <end position="248"/>
    </location>
</feature>
<dbReference type="AlphaFoldDB" id="A0A6I6MK26"/>
<dbReference type="EMBL" id="CP047045">
    <property type="protein sequence ID" value="QGZ93456.1"/>
    <property type="molecule type" value="Genomic_DNA"/>
</dbReference>
<organism evidence="3 4">
    <name type="scientific">Terricaulis silvestris</name>
    <dbReference type="NCBI Taxonomy" id="2686094"/>
    <lineage>
        <taxon>Bacteria</taxon>
        <taxon>Pseudomonadati</taxon>
        <taxon>Pseudomonadota</taxon>
        <taxon>Alphaproteobacteria</taxon>
        <taxon>Caulobacterales</taxon>
        <taxon>Caulobacteraceae</taxon>
        <taxon>Terricaulis</taxon>
    </lineage>
</organism>
<dbReference type="Proteomes" id="UP000431269">
    <property type="component" value="Chromosome"/>
</dbReference>
<reference evidence="4" key="1">
    <citation type="submission" date="2019-12" db="EMBL/GenBank/DDBJ databases">
        <title>Complete genome of Terracaulis silvestris 0127_4.</title>
        <authorList>
            <person name="Vieira S."/>
            <person name="Riedel T."/>
            <person name="Sproer C."/>
            <person name="Pascual J."/>
            <person name="Boedeker C."/>
            <person name="Overmann J."/>
        </authorList>
    </citation>
    <scope>NUCLEOTIDE SEQUENCE [LARGE SCALE GENOMIC DNA]</scope>
    <source>
        <strain evidence="4">0127_4</strain>
    </source>
</reference>
<dbReference type="RefSeq" id="WP_158764460.1">
    <property type="nucleotide sequence ID" value="NZ_CP047045.1"/>
</dbReference>
<feature type="signal peptide" evidence="1">
    <location>
        <begin position="1"/>
        <end position="18"/>
    </location>
</feature>
<dbReference type="Pfam" id="PF13529">
    <property type="entry name" value="Peptidase_C39_2"/>
    <property type="match status" value="1"/>
</dbReference>
<feature type="domain" description="Peptidase C39-like" evidence="2">
    <location>
        <begin position="58"/>
        <end position="203"/>
    </location>
</feature>
<dbReference type="PROSITE" id="PS51257">
    <property type="entry name" value="PROKAR_LIPOPROTEIN"/>
    <property type="match status" value="1"/>
</dbReference>
<evidence type="ECO:0000313" key="3">
    <source>
        <dbReference type="EMBL" id="QGZ93456.1"/>
    </source>
</evidence>